<sequence length="95" mass="10701">LRRLRSTLPRMMEPMTNKQASPQELYANFNKSVEDTAKEIEDFKKAYTGEKTKGAFQRGTESRKANPQGIKPWRASDDPGWTTPPANTDQASNGK</sequence>
<proteinExistence type="predicted"/>
<gene>
    <name evidence="2" type="ORF">B0T14DRAFT_426052</name>
</gene>
<feature type="region of interest" description="Disordered" evidence="1">
    <location>
        <begin position="1"/>
        <end position="21"/>
    </location>
</feature>
<comment type="caution">
    <text evidence="2">The sequence shown here is derived from an EMBL/GenBank/DDBJ whole genome shotgun (WGS) entry which is preliminary data.</text>
</comment>
<dbReference type="AlphaFoldDB" id="A0AA39WXU4"/>
<accession>A0AA39WXU4</accession>
<feature type="non-terminal residue" evidence="2">
    <location>
        <position position="95"/>
    </location>
</feature>
<feature type="region of interest" description="Disordered" evidence="1">
    <location>
        <begin position="47"/>
        <end position="95"/>
    </location>
</feature>
<evidence type="ECO:0000313" key="2">
    <source>
        <dbReference type="EMBL" id="KAK0623638.1"/>
    </source>
</evidence>
<keyword evidence="3" id="KW-1185">Reference proteome</keyword>
<organism evidence="2 3">
    <name type="scientific">Immersiella caudata</name>
    <dbReference type="NCBI Taxonomy" id="314043"/>
    <lineage>
        <taxon>Eukaryota</taxon>
        <taxon>Fungi</taxon>
        <taxon>Dikarya</taxon>
        <taxon>Ascomycota</taxon>
        <taxon>Pezizomycotina</taxon>
        <taxon>Sordariomycetes</taxon>
        <taxon>Sordariomycetidae</taxon>
        <taxon>Sordariales</taxon>
        <taxon>Lasiosphaeriaceae</taxon>
        <taxon>Immersiella</taxon>
    </lineage>
</organism>
<evidence type="ECO:0000313" key="3">
    <source>
        <dbReference type="Proteomes" id="UP001175000"/>
    </source>
</evidence>
<evidence type="ECO:0000256" key="1">
    <source>
        <dbReference type="SAM" id="MobiDB-lite"/>
    </source>
</evidence>
<protein>
    <submittedName>
        <fullName evidence="2">Uncharacterized protein</fullName>
    </submittedName>
</protein>
<dbReference type="Proteomes" id="UP001175000">
    <property type="component" value="Unassembled WGS sequence"/>
</dbReference>
<reference evidence="2" key="1">
    <citation type="submission" date="2023-06" db="EMBL/GenBank/DDBJ databases">
        <title>Genome-scale phylogeny and comparative genomics of the fungal order Sordariales.</title>
        <authorList>
            <consortium name="Lawrence Berkeley National Laboratory"/>
            <person name="Hensen N."/>
            <person name="Bonometti L."/>
            <person name="Westerberg I."/>
            <person name="Brannstrom I.O."/>
            <person name="Guillou S."/>
            <person name="Cros-Aarteil S."/>
            <person name="Calhoun S."/>
            <person name="Haridas S."/>
            <person name="Kuo A."/>
            <person name="Mondo S."/>
            <person name="Pangilinan J."/>
            <person name="Riley R."/>
            <person name="Labutti K."/>
            <person name="Andreopoulos B."/>
            <person name="Lipzen A."/>
            <person name="Chen C."/>
            <person name="Yanf M."/>
            <person name="Daum C."/>
            <person name="Ng V."/>
            <person name="Clum A."/>
            <person name="Steindorff A."/>
            <person name="Ohm R."/>
            <person name="Martin F."/>
            <person name="Silar P."/>
            <person name="Natvig D."/>
            <person name="Lalanne C."/>
            <person name="Gautier V."/>
            <person name="Ament-Velasquez S.L."/>
            <person name="Kruys A."/>
            <person name="Hutchinson M.I."/>
            <person name="Powell A.J."/>
            <person name="Barry K."/>
            <person name="Miller A.N."/>
            <person name="Grigoriev I.V."/>
            <person name="Debuchy R."/>
            <person name="Gladieux P."/>
            <person name="Thoren M.H."/>
            <person name="Johannesson H."/>
        </authorList>
    </citation>
    <scope>NUCLEOTIDE SEQUENCE</scope>
    <source>
        <strain evidence="2">CBS 606.72</strain>
    </source>
</reference>
<feature type="compositionally biased region" description="Polar residues" evidence="1">
    <location>
        <begin position="84"/>
        <end position="95"/>
    </location>
</feature>
<dbReference type="EMBL" id="JAULSU010000003">
    <property type="protein sequence ID" value="KAK0623638.1"/>
    <property type="molecule type" value="Genomic_DNA"/>
</dbReference>
<name>A0AA39WXU4_9PEZI</name>